<accession>A0AAN2FHB6</accession>
<dbReference type="Proteomes" id="UP001158961">
    <property type="component" value="Plasmid P3"/>
</dbReference>
<dbReference type="AlphaFoldDB" id="A0AAN2FHB6"/>
<reference evidence="2" key="1">
    <citation type="submission" date="2022-05" db="EMBL/GenBank/DDBJ databases">
        <authorList>
            <person name="Pothier F. J."/>
        </authorList>
    </citation>
    <scope>NUCLEOTIDE SEQUENCE</scope>
    <source>
        <strain evidence="2">DAPP-PG734</strain>
        <plasmid evidence="2">P3</plasmid>
    </source>
</reference>
<sequence>MAELSGWPTGLTVSLPEEDHNVWPRPERSVVRRARGHPGQTQRDMNLLPAGYFRF</sequence>
<evidence type="ECO:0000313" key="3">
    <source>
        <dbReference type="Proteomes" id="UP001158961"/>
    </source>
</evidence>
<evidence type="ECO:0000313" key="2">
    <source>
        <dbReference type="EMBL" id="CAH6378363.1"/>
    </source>
</evidence>
<organism evidence="2 3">
    <name type="scientific">Enterobacter agglomerans</name>
    <name type="common">Erwinia herbicola</name>
    <name type="synonym">Pantoea agglomerans</name>
    <dbReference type="NCBI Taxonomy" id="549"/>
    <lineage>
        <taxon>Bacteria</taxon>
        <taxon>Pseudomonadati</taxon>
        <taxon>Pseudomonadota</taxon>
        <taxon>Gammaproteobacteria</taxon>
        <taxon>Enterobacterales</taxon>
        <taxon>Erwiniaceae</taxon>
        <taxon>Pantoea</taxon>
        <taxon>Pantoea agglomerans group</taxon>
    </lineage>
</organism>
<keyword evidence="2" id="KW-0614">Plasmid</keyword>
<feature type="region of interest" description="Disordered" evidence="1">
    <location>
        <begin position="1"/>
        <end position="20"/>
    </location>
</feature>
<evidence type="ECO:0000256" key="1">
    <source>
        <dbReference type="SAM" id="MobiDB-lite"/>
    </source>
</evidence>
<dbReference type="EMBL" id="OW970318">
    <property type="protein sequence ID" value="CAH6378363.1"/>
    <property type="molecule type" value="Genomic_DNA"/>
</dbReference>
<protein>
    <submittedName>
        <fullName evidence="2">Uncharacterized protein</fullName>
    </submittedName>
</protein>
<geneLocation type="plasmid" evidence="2 3">
    <name>P3</name>
</geneLocation>
<name>A0AAN2FHB6_ENTAG</name>
<gene>
    <name evidence="2" type="ORF">DAPPPG734_24505</name>
</gene>
<proteinExistence type="predicted"/>